<dbReference type="EMBL" id="SJPK01000004">
    <property type="protein sequence ID" value="TWT67466.1"/>
    <property type="molecule type" value="Genomic_DNA"/>
</dbReference>
<keyword evidence="2 6" id="KW-0032">Aminotransferase</keyword>
<dbReference type="InterPro" id="IPR050103">
    <property type="entry name" value="Class-III_PLP-dep_AT"/>
</dbReference>
<dbReference type="GO" id="GO:0030170">
    <property type="term" value="F:pyridoxal phosphate binding"/>
    <property type="evidence" value="ECO:0007669"/>
    <property type="project" value="InterPro"/>
</dbReference>
<gene>
    <name evidence="6" type="primary">argD_1</name>
    <name evidence="6" type="ORF">CA85_23170</name>
</gene>
<protein>
    <submittedName>
        <fullName evidence="6">Acetylornithine/acetyl-lysine aminotransferase</fullName>
        <ecNumber evidence="6">2.6.1.-</ecNumber>
    </submittedName>
</protein>
<keyword evidence="3 6" id="KW-0808">Transferase</keyword>
<dbReference type="SUPFAM" id="SSF53383">
    <property type="entry name" value="PLP-dependent transferases"/>
    <property type="match status" value="1"/>
</dbReference>
<evidence type="ECO:0000256" key="4">
    <source>
        <dbReference type="ARBA" id="ARBA00022898"/>
    </source>
</evidence>
<evidence type="ECO:0000313" key="6">
    <source>
        <dbReference type="EMBL" id="TWT67466.1"/>
    </source>
</evidence>
<dbReference type="EC" id="2.6.1.-" evidence="6"/>
<evidence type="ECO:0000313" key="7">
    <source>
        <dbReference type="Proteomes" id="UP000318053"/>
    </source>
</evidence>
<dbReference type="InterPro" id="IPR015421">
    <property type="entry name" value="PyrdxlP-dep_Trfase_major"/>
</dbReference>
<evidence type="ECO:0000256" key="3">
    <source>
        <dbReference type="ARBA" id="ARBA00022679"/>
    </source>
</evidence>
<dbReference type="InterPro" id="IPR015424">
    <property type="entry name" value="PyrdxlP-dep_Trfase"/>
</dbReference>
<dbReference type="Proteomes" id="UP000318053">
    <property type="component" value="Unassembled WGS sequence"/>
</dbReference>
<accession>A0A5C5XVV3</accession>
<keyword evidence="4 5" id="KW-0663">Pyridoxal phosphate</keyword>
<evidence type="ECO:0000256" key="1">
    <source>
        <dbReference type="ARBA" id="ARBA00001933"/>
    </source>
</evidence>
<keyword evidence="7" id="KW-1185">Reference proteome</keyword>
<dbReference type="InterPro" id="IPR005814">
    <property type="entry name" value="Aminotrans_3"/>
</dbReference>
<proteinExistence type="inferred from homology"/>
<reference evidence="6 7" key="1">
    <citation type="submission" date="2019-02" db="EMBL/GenBank/DDBJ databases">
        <title>Deep-cultivation of Planctomycetes and their phenomic and genomic characterization uncovers novel biology.</title>
        <authorList>
            <person name="Wiegand S."/>
            <person name="Jogler M."/>
            <person name="Boedeker C."/>
            <person name="Pinto D."/>
            <person name="Vollmers J."/>
            <person name="Rivas-Marin E."/>
            <person name="Kohn T."/>
            <person name="Peeters S.H."/>
            <person name="Heuer A."/>
            <person name="Rast P."/>
            <person name="Oberbeckmann S."/>
            <person name="Bunk B."/>
            <person name="Jeske O."/>
            <person name="Meyerdierks A."/>
            <person name="Storesund J.E."/>
            <person name="Kallscheuer N."/>
            <person name="Luecker S."/>
            <person name="Lage O.M."/>
            <person name="Pohl T."/>
            <person name="Merkel B.J."/>
            <person name="Hornburger P."/>
            <person name="Mueller R.-W."/>
            <person name="Bruemmer F."/>
            <person name="Labrenz M."/>
            <person name="Spormann A.M."/>
            <person name="Op Den Camp H."/>
            <person name="Overmann J."/>
            <person name="Amann R."/>
            <person name="Jetten M.S.M."/>
            <person name="Mascher T."/>
            <person name="Medema M.H."/>
            <person name="Devos D.P."/>
            <person name="Kaster A.-K."/>
            <person name="Ovreas L."/>
            <person name="Rohde M."/>
            <person name="Galperin M.Y."/>
            <person name="Jogler C."/>
        </authorList>
    </citation>
    <scope>NUCLEOTIDE SEQUENCE [LARGE SCALE GENOMIC DNA]</scope>
    <source>
        <strain evidence="6 7">CA85</strain>
    </source>
</reference>
<dbReference type="PANTHER" id="PTHR11986:SF79">
    <property type="entry name" value="ACETYLORNITHINE AMINOTRANSFERASE, MITOCHONDRIAL"/>
    <property type="match status" value="1"/>
</dbReference>
<comment type="cofactor">
    <cofactor evidence="1">
        <name>pyridoxal 5'-phosphate</name>
        <dbReference type="ChEBI" id="CHEBI:597326"/>
    </cofactor>
</comment>
<dbReference type="AlphaFoldDB" id="A0A5C5XVV3"/>
<dbReference type="InterPro" id="IPR015422">
    <property type="entry name" value="PyrdxlP-dep_Trfase_small"/>
</dbReference>
<dbReference type="Gene3D" id="3.90.1150.10">
    <property type="entry name" value="Aspartate Aminotransferase, domain 1"/>
    <property type="match status" value="1"/>
</dbReference>
<dbReference type="Pfam" id="PF00202">
    <property type="entry name" value="Aminotran_3"/>
    <property type="match status" value="1"/>
</dbReference>
<dbReference type="PANTHER" id="PTHR11986">
    <property type="entry name" value="AMINOTRANSFERASE CLASS III"/>
    <property type="match status" value="1"/>
</dbReference>
<evidence type="ECO:0000256" key="2">
    <source>
        <dbReference type="ARBA" id="ARBA00022576"/>
    </source>
</evidence>
<sequence>MPFGSSSEQIAHTGLGHLRGLPSEPIDGVAARIAIPPRTSCPTSRFMTAPSDVPNSLYATALENDPRIAEAKRLIAAAVGEHSAKIDDVSPPRSGLSEFYESIIADYTRERGAAPIWPYFASGIGNGPYVELADGSVKLDFIGGIGVHGCGHSHPEIIDASIDAAIEDTVMQGNLQQNVPSVQMLRRLTSLASQSGAPLEHAILSTSGAMANENALKFAFHHAQPADRVIAFDNAFAGRSIALAALTDRPAYRDGIPMAINVDYLPFLDPHDPAGSTRRAVEELTQLLARYPKKHAAFWAELIAGEGGYYPGSPEFFTALCQPLRDAGVPIIFDEIQSFSRTSRPFAFQHYGLDEFADIVTVGKITQVCATLYRKDFHPTAPIISQTFTGSTAAIRTGLKTLDLLESTGCFGQTGANVQRHEYFASQLKKLSQKHTGLIDGPFGEGMMIVFTPGDGSFEQAKLLMGLLFDLGLLGFLCGADPVRLRFLPPPAITTHAHIDAAIELLDAGLTQMKSKLG</sequence>
<organism evidence="6 7">
    <name type="scientific">Allorhodopirellula solitaria</name>
    <dbReference type="NCBI Taxonomy" id="2527987"/>
    <lineage>
        <taxon>Bacteria</taxon>
        <taxon>Pseudomonadati</taxon>
        <taxon>Planctomycetota</taxon>
        <taxon>Planctomycetia</taxon>
        <taxon>Pirellulales</taxon>
        <taxon>Pirellulaceae</taxon>
        <taxon>Allorhodopirellula</taxon>
    </lineage>
</organism>
<name>A0A5C5XVV3_9BACT</name>
<comment type="caution">
    <text evidence="6">The sequence shown here is derived from an EMBL/GenBank/DDBJ whole genome shotgun (WGS) entry which is preliminary data.</text>
</comment>
<evidence type="ECO:0000256" key="5">
    <source>
        <dbReference type="RuleBase" id="RU003560"/>
    </source>
</evidence>
<dbReference type="GO" id="GO:0042802">
    <property type="term" value="F:identical protein binding"/>
    <property type="evidence" value="ECO:0007669"/>
    <property type="project" value="TreeGrafter"/>
</dbReference>
<comment type="similarity">
    <text evidence="5">Belongs to the class-III pyridoxal-phosphate-dependent aminotransferase family.</text>
</comment>
<dbReference type="Gene3D" id="3.40.640.10">
    <property type="entry name" value="Type I PLP-dependent aspartate aminotransferase-like (Major domain)"/>
    <property type="match status" value="1"/>
</dbReference>
<dbReference type="GO" id="GO:0008483">
    <property type="term" value="F:transaminase activity"/>
    <property type="evidence" value="ECO:0007669"/>
    <property type="project" value="UniProtKB-KW"/>
</dbReference>